<feature type="transmembrane region" description="Helical" evidence="6">
    <location>
        <begin position="21"/>
        <end position="38"/>
    </location>
</feature>
<dbReference type="AlphaFoldDB" id="L8H3W3"/>
<dbReference type="GO" id="GO:0016020">
    <property type="term" value="C:membrane"/>
    <property type="evidence" value="ECO:0007669"/>
    <property type="project" value="UniProtKB-SubCell"/>
</dbReference>
<keyword evidence="3 6" id="KW-1133">Transmembrane helix</keyword>
<proteinExistence type="predicted"/>
<reference evidence="8 9" key="1">
    <citation type="journal article" date="2013" name="Genome Biol.">
        <title>Genome of Acanthamoeba castellanii highlights extensive lateral gene transfer and early evolution of tyrosine kinase signaling.</title>
        <authorList>
            <person name="Clarke M."/>
            <person name="Lohan A.J."/>
            <person name="Liu B."/>
            <person name="Lagkouvardos I."/>
            <person name="Roy S."/>
            <person name="Zafar N."/>
            <person name="Bertelli C."/>
            <person name="Schilde C."/>
            <person name="Kianianmomeni A."/>
            <person name="Burglin T.R."/>
            <person name="Frech C."/>
            <person name="Turcotte B."/>
            <person name="Kopec K.O."/>
            <person name="Synnott J.M."/>
            <person name="Choo C."/>
            <person name="Paponov I."/>
            <person name="Finkler A."/>
            <person name="Soon Heng Tan C."/>
            <person name="Hutchins A.P."/>
            <person name="Weinmeier T."/>
            <person name="Rattei T."/>
            <person name="Chu J.S."/>
            <person name="Gimenez G."/>
            <person name="Irimia M."/>
            <person name="Rigden D.J."/>
            <person name="Fitzpatrick D.A."/>
            <person name="Lorenzo-Morales J."/>
            <person name="Bateman A."/>
            <person name="Chiu C.H."/>
            <person name="Tang P."/>
            <person name="Hegemann P."/>
            <person name="Fromm H."/>
            <person name="Raoult D."/>
            <person name="Greub G."/>
            <person name="Miranda-Saavedra D."/>
            <person name="Chen N."/>
            <person name="Nash P."/>
            <person name="Ginger M.L."/>
            <person name="Horn M."/>
            <person name="Schaap P."/>
            <person name="Caler L."/>
            <person name="Loftus B."/>
        </authorList>
    </citation>
    <scope>NUCLEOTIDE SEQUENCE [LARGE SCALE GENOMIC DNA]</scope>
    <source>
        <strain evidence="8 9">Neff</strain>
    </source>
</reference>
<dbReference type="KEGG" id="acan:ACA1_323350"/>
<feature type="transmembrane region" description="Helical" evidence="6">
    <location>
        <begin position="50"/>
        <end position="73"/>
    </location>
</feature>
<dbReference type="SUPFAM" id="SSF103481">
    <property type="entry name" value="Multidrug resistance efflux transporter EmrE"/>
    <property type="match status" value="1"/>
</dbReference>
<dbReference type="OMA" id="YVTGEMA"/>
<feature type="region of interest" description="Disordered" evidence="5">
    <location>
        <begin position="320"/>
        <end position="364"/>
    </location>
</feature>
<dbReference type="RefSeq" id="XP_004341168.1">
    <property type="nucleotide sequence ID" value="XM_004341120.1"/>
</dbReference>
<evidence type="ECO:0000256" key="1">
    <source>
        <dbReference type="ARBA" id="ARBA00004141"/>
    </source>
</evidence>
<feature type="transmembrane region" description="Helical" evidence="6">
    <location>
        <begin position="293"/>
        <end position="313"/>
    </location>
</feature>
<feature type="compositionally biased region" description="Basic and acidic residues" evidence="5">
    <location>
        <begin position="320"/>
        <end position="332"/>
    </location>
</feature>
<dbReference type="InterPro" id="IPR037185">
    <property type="entry name" value="EmrE-like"/>
</dbReference>
<evidence type="ECO:0000313" key="9">
    <source>
        <dbReference type="Proteomes" id="UP000011083"/>
    </source>
</evidence>
<dbReference type="InterPro" id="IPR004853">
    <property type="entry name" value="Sugar_P_trans_dom"/>
</dbReference>
<feature type="transmembrane region" description="Helical" evidence="6">
    <location>
        <begin position="93"/>
        <end position="112"/>
    </location>
</feature>
<feature type="transmembrane region" description="Helical" evidence="6">
    <location>
        <begin position="233"/>
        <end position="254"/>
    </location>
</feature>
<evidence type="ECO:0000256" key="5">
    <source>
        <dbReference type="SAM" id="MobiDB-lite"/>
    </source>
</evidence>
<evidence type="ECO:0000256" key="2">
    <source>
        <dbReference type="ARBA" id="ARBA00022692"/>
    </source>
</evidence>
<feature type="transmembrane region" description="Helical" evidence="6">
    <location>
        <begin position="202"/>
        <end position="221"/>
    </location>
</feature>
<feature type="transmembrane region" description="Helical" evidence="6">
    <location>
        <begin position="266"/>
        <end position="287"/>
    </location>
</feature>
<organism evidence="8 9">
    <name type="scientific">Acanthamoeba castellanii (strain ATCC 30010 / Neff)</name>
    <dbReference type="NCBI Taxonomy" id="1257118"/>
    <lineage>
        <taxon>Eukaryota</taxon>
        <taxon>Amoebozoa</taxon>
        <taxon>Discosea</taxon>
        <taxon>Longamoebia</taxon>
        <taxon>Centramoebida</taxon>
        <taxon>Acanthamoebidae</taxon>
        <taxon>Acanthamoeba</taxon>
    </lineage>
</organism>
<name>L8H3W3_ACACF</name>
<keyword evidence="9" id="KW-1185">Reference proteome</keyword>
<evidence type="ECO:0000313" key="8">
    <source>
        <dbReference type="EMBL" id="ELR19101.1"/>
    </source>
</evidence>
<protein>
    <recommendedName>
        <fullName evidence="7">Sugar phosphate transporter domain-containing protein</fullName>
    </recommendedName>
</protein>
<accession>L8H3W3</accession>
<dbReference type="Proteomes" id="UP000011083">
    <property type="component" value="Unassembled WGS sequence"/>
</dbReference>
<dbReference type="GeneID" id="14919915"/>
<sequence length="364" mass="39737">MKDTAASKSGNGLWQALSHSALFWVFTWIALNIALTILNKSVFQFVNFQYPLILSASHMLCTYVFCILIFHVFKWLPVDTTILPSTIRKIQMLSLLFTLNICAGNASLMYTTVSLREVVRSLTPGITLAFSVWLLKKSATKEAIGSLAVIAGGVILTTITELDFHVGGFIILIIGCVLASLKGVMTNMVLVGTGAVHPLYVLYLMSPLALVQMLAMAAMFGEVTGLMNAWDSLPINLCAAMILGTAVMAFFLNVANFNLNKITSPVTVSVAGSFKETLTIGLAFVVFKNKATPLNLFGIFIALTGTGMYHYLAHGRKHEVESKKDDEQKSTDDSWSAVTVDRPSINNERGPQEELLDDNRKGRA</sequence>
<feature type="transmembrane region" description="Helical" evidence="6">
    <location>
        <begin position="142"/>
        <end position="160"/>
    </location>
</feature>
<dbReference type="EMBL" id="KB007938">
    <property type="protein sequence ID" value="ELR19101.1"/>
    <property type="molecule type" value="Genomic_DNA"/>
</dbReference>
<feature type="transmembrane region" description="Helical" evidence="6">
    <location>
        <begin position="118"/>
        <end position="135"/>
    </location>
</feature>
<gene>
    <name evidence="8" type="ORF">ACA1_323350</name>
</gene>
<dbReference type="Pfam" id="PF03151">
    <property type="entry name" value="TPT"/>
    <property type="match status" value="1"/>
</dbReference>
<evidence type="ECO:0000256" key="4">
    <source>
        <dbReference type="ARBA" id="ARBA00023136"/>
    </source>
</evidence>
<dbReference type="InterPro" id="IPR050186">
    <property type="entry name" value="TPT_transporter"/>
</dbReference>
<dbReference type="OrthoDB" id="16423at2759"/>
<evidence type="ECO:0000256" key="3">
    <source>
        <dbReference type="ARBA" id="ARBA00022989"/>
    </source>
</evidence>
<feature type="transmembrane region" description="Helical" evidence="6">
    <location>
        <begin position="166"/>
        <end position="190"/>
    </location>
</feature>
<evidence type="ECO:0000256" key="6">
    <source>
        <dbReference type="SAM" id="Phobius"/>
    </source>
</evidence>
<evidence type="ECO:0000259" key="7">
    <source>
        <dbReference type="Pfam" id="PF03151"/>
    </source>
</evidence>
<dbReference type="PANTHER" id="PTHR11132">
    <property type="entry name" value="SOLUTE CARRIER FAMILY 35"/>
    <property type="match status" value="1"/>
</dbReference>
<keyword evidence="4 6" id="KW-0472">Membrane</keyword>
<comment type="subcellular location">
    <subcellularLocation>
        <location evidence="1">Membrane</location>
        <topology evidence="1">Multi-pass membrane protein</topology>
    </subcellularLocation>
</comment>
<feature type="domain" description="Sugar phosphate transporter" evidence="7">
    <location>
        <begin position="22"/>
        <end position="309"/>
    </location>
</feature>
<dbReference type="VEuPathDB" id="AmoebaDB:ACA1_323350"/>
<keyword evidence="2 6" id="KW-0812">Transmembrane</keyword>